<name>A0A6J5LXD1_9CAUD</name>
<evidence type="ECO:0000256" key="1">
    <source>
        <dbReference type="SAM" id="MobiDB-lite"/>
    </source>
</evidence>
<accession>A0A6J5LXD1</accession>
<gene>
    <name evidence="2" type="ORF">UFOVP343_48</name>
</gene>
<feature type="compositionally biased region" description="Basic residues" evidence="1">
    <location>
        <begin position="77"/>
        <end position="86"/>
    </location>
</feature>
<proteinExistence type="predicted"/>
<organism evidence="2">
    <name type="scientific">uncultured Caudovirales phage</name>
    <dbReference type="NCBI Taxonomy" id="2100421"/>
    <lineage>
        <taxon>Viruses</taxon>
        <taxon>Duplodnaviria</taxon>
        <taxon>Heunggongvirae</taxon>
        <taxon>Uroviricota</taxon>
        <taxon>Caudoviricetes</taxon>
        <taxon>Peduoviridae</taxon>
        <taxon>Maltschvirus</taxon>
        <taxon>Maltschvirus maltsch</taxon>
    </lineage>
</organism>
<dbReference type="EMBL" id="LR796358">
    <property type="protein sequence ID" value="CAB4139178.1"/>
    <property type="molecule type" value="Genomic_DNA"/>
</dbReference>
<protein>
    <submittedName>
        <fullName evidence="2">Uncharacterized protein</fullName>
    </submittedName>
</protein>
<evidence type="ECO:0000313" key="2">
    <source>
        <dbReference type="EMBL" id="CAB4139178.1"/>
    </source>
</evidence>
<reference evidence="2" key="1">
    <citation type="submission" date="2020-04" db="EMBL/GenBank/DDBJ databases">
        <authorList>
            <person name="Chiriac C."/>
            <person name="Salcher M."/>
            <person name="Ghai R."/>
            <person name="Kavagutti S V."/>
        </authorList>
    </citation>
    <scope>NUCLEOTIDE SEQUENCE</scope>
</reference>
<sequence>MGKTKYGTFEGEIYWARVFPGNIDDSEYHKATEGQYNCMFVPKDEEELQKMLKLGFPQKSMGNPMIREIEAADGRKGMKLKRPNKHPKIEDFGGAPVVTHGKTDKSWDMDIDGELGNGTKVAVQISIYGEGSTASVRLEKVGVLELVQFEASGAVGW</sequence>
<feature type="region of interest" description="Disordered" evidence="1">
    <location>
        <begin position="72"/>
        <end position="97"/>
    </location>
</feature>